<protein>
    <submittedName>
        <fullName evidence="2">Uncharacterized protein</fullName>
    </submittedName>
</protein>
<comment type="caution">
    <text evidence="2">The sequence shown here is derived from an EMBL/GenBank/DDBJ whole genome shotgun (WGS) entry which is preliminary data.</text>
</comment>
<evidence type="ECO:0000256" key="1">
    <source>
        <dbReference type="SAM" id="MobiDB-lite"/>
    </source>
</evidence>
<dbReference type="EMBL" id="VBQZ03000005">
    <property type="protein sequence ID" value="MXQ80866.1"/>
    <property type="molecule type" value="Genomic_DNA"/>
</dbReference>
<dbReference type="AlphaFoldDB" id="A0A6B0QX40"/>
<evidence type="ECO:0000313" key="3">
    <source>
        <dbReference type="Proteomes" id="UP000322234"/>
    </source>
</evidence>
<keyword evidence="3" id="KW-1185">Reference proteome</keyword>
<reference evidence="2" key="1">
    <citation type="submission" date="2019-10" db="EMBL/GenBank/DDBJ databases">
        <title>The sequence and de novo assembly of the wild yak genome.</title>
        <authorList>
            <person name="Liu Y."/>
        </authorList>
    </citation>
    <scope>NUCLEOTIDE SEQUENCE [LARGE SCALE GENOMIC DNA]</scope>
    <source>
        <strain evidence="2">WY2019</strain>
    </source>
</reference>
<name>A0A6B0QX40_9CETA</name>
<gene>
    <name evidence="2" type="ORF">E5288_WYG008873</name>
</gene>
<dbReference type="Proteomes" id="UP000322234">
    <property type="component" value="Unassembled WGS sequence"/>
</dbReference>
<feature type="region of interest" description="Disordered" evidence="1">
    <location>
        <begin position="1"/>
        <end position="25"/>
    </location>
</feature>
<sequence>MSSRAPKAAPGPSHEDRNCGDPATLGGDPEMLTVVSLQSGAGYHCVGLMLRESTVLVCLLPPLCVR</sequence>
<organism evidence="2 3">
    <name type="scientific">Bos mutus</name>
    <name type="common">wild yak</name>
    <dbReference type="NCBI Taxonomy" id="72004"/>
    <lineage>
        <taxon>Eukaryota</taxon>
        <taxon>Metazoa</taxon>
        <taxon>Chordata</taxon>
        <taxon>Craniata</taxon>
        <taxon>Vertebrata</taxon>
        <taxon>Euteleostomi</taxon>
        <taxon>Mammalia</taxon>
        <taxon>Eutheria</taxon>
        <taxon>Laurasiatheria</taxon>
        <taxon>Artiodactyla</taxon>
        <taxon>Ruminantia</taxon>
        <taxon>Pecora</taxon>
        <taxon>Bovidae</taxon>
        <taxon>Bovinae</taxon>
        <taxon>Bos</taxon>
    </lineage>
</organism>
<accession>A0A6B0QX40</accession>
<proteinExistence type="predicted"/>
<evidence type="ECO:0000313" key="2">
    <source>
        <dbReference type="EMBL" id="MXQ80866.1"/>
    </source>
</evidence>